<reference evidence="2" key="1">
    <citation type="submission" date="2007-04" db="EMBL/GenBank/DDBJ databases">
        <authorList>
            <consortium name="The Broad Institute Genome Sequencing Platform"/>
            <person name="Birren B."/>
            <person name="Lander E."/>
            <person name="Galagan J."/>
            <person name="Nusbaum C."/>
            <person name="Devon K."/>
            <person name="Ma L.-J."/>
            <person name="Jaffe D."/>
            <person name="Butler J."/>
            <person name="Alvarez P."/>
            <person name="Gnerre S."/>
            <person name="Grabherr M."/>
            <person name="Kleber M."/>
            <person name="Mauceli E."/>
            <person name="Brockman W."/>
            <person name="MacCallum I.A."/>
            <person name="Young S."/>
            <person name="LaButti K."/>
            <person name="DeCaprio D."/>
            <person name="Crawford M."/>
            <person name="Koehrsen M."/>
            <person name="Engels R."/>
            <person name="Montgomery P."/>
            <person name="Pearson M."/>
            <person name="Howarth C."/>
            <person name="Larson L."/>
            <person name="White J."/>
            <person name="O'Leary S."/>
            <person name="Kodira C."/>
            <person name="Zeng Q."/>
            <person name="Yandava C."/>
            <person name="Alvarado L."/>
            <person name="Kistler C."/>
            <person name="Shim W.-B."/>
            <person name="Kang S."/>
            <person name="Woloshuk C."/>
        </authorList>
    </citation>
    <scope>NUCLEOTIDE SEQUENCE</scope>
    <source>
        <strain evidence="2">4287</strain>
    </source>
</reference>
<dbReference type="VEuPathDB" id="FungiDB:FOXG_20737"/>
<evidence type="ECO:0000313" key="2">
    <source>
        <dbReference type="EMBL" id="KNB12990.1"/>
    </source>
</evidence>
<gene>
    <name evidence="2" type="ORF">FOXG_20737</name>
</gene>
<dbReference type="Pfam" id="PF24864">
    <property type="entry name" value="DUF7730"/>
    <property type="match status" value="1"/>
</dbReference>
<sequence length="293" mass="34197">MPLLRASLATTNTHPLHGVFFQPWNPDSAHSGSPTKKRSRLFTKLDWELRWRIYRELFGRSRVHVALPKSKDSNKYLYHPKPTGCWRYPRCDESSSPRVPDASLFLPKSGQCLEGMNLVLTFQQVYNEALLILLSSTLVFHDPKQFRLYVHHPPFREDIKETGSFEIYCSFRLSEPRGVSQLDWLTDIFPGPHYSDQFTPWRETTLHIYGVQGKGTNTEYRCTPEAKESFLNSLRRFMFQSTMGGHIYLPGKLKKPVREMAVMCFQEKRFTFHSEDIRHGQNPRLTGPNSWRA</sequence>
<dbReference type="KEGG" id="fox:FOXG_20737"/>
<feature type="domain" description="DUF7730" evidence="1">
    <location>
        <begin position="36"/>
        <end position="137"/>
    </location>
</feature>
<dbReference type="InterPro" id="IPR056632">
    <property type="entry name" value="DUF7730"/>
</dbReference>
<accession>A0A0J9VQN7</accession>
<dbReference type="EMBL" id="DS231712">
    <property type="protein sequence ID" value="KNB12990.1"/>
    <property type="molecule type" value="Genomic_DNA"/>
</dbReference>
<dbReference type="GeneID" id="28961443"/>
<proteinExistence type="predicted"/>
<protein>
    <recommendedName>
        <fullName evidence="1">DUF7730 domain-containing protein</fullName>
    </recommendedName>
</protein>
<dbReference type="PANTHER" id="PTHR38790">
    <property type="entry name" value="2EXR DOMAIN-CONTAINING PROTEIN-RELATED"/>
    <property type="match status" value="1"/>
</dbReference>
<dbReference type="AlphaFoldDB" id="A0A0J9VQN7"/>
<organism evidence="2 3">
    <name type="scientific">Fusarium oxysporum f. sp. lycopersici (strain 4287 / CBS 123668 / FGSC 9935 / NRRL 34936)</name>
    <name type="common">Fusarium vascular wilt of tomato</name>
    <dbReference type="NCBI Taxonomy" id="426428"/>
    <lineage>
        <taxon>Eukaryota</taxon>
        <taxon>Fungi</taxon>
        <taxon>Dikarya</taxon>
        <taxon>Ascomycota</taxon>
        <taxon>Pezizomycotina</taxon>
        <taxon>Sordariomycetes</taxon>
        <taxon>Hypocreomycetidae</taxon>
        <taxon>Hypocreales</taxon>
        <taxon>Nectriaceae</taxon>
        <taxon>Fusarium</taxon>
        <taxon>Fusarium oxysporum species complex</taxon>
    </lineage>
</organism>
<name>A0A0J9VQN7_FUSO4</name>
<dbReference type="RefSeq" id="XP_018251035.1">
    <property type="nucleotide sequence ID" value="XM_018401042.1"/>
</dbReference>
<reference evidence="2" key="2">
    <citation type="journal article" date="2010" name="Nature">
        <title>Comparative genomics reveals mobile pathogenicity chromosomes in Fusarium.</title>
        <authorList>
            <person name="Ma L.J."/>
            <person name="van der Does H.C."/>
            <person name="Borkovich K.A."/>
            <person name="Coleman J.J."/>
            <person name="Daboussi M.J."/>
            <person name="Di Pietro A."/>
            <person name="Dufresne M."/>
            <person name="Freitag M."/>
            <person name="Grabherr M."/>
            <person name="Henrissat B."/>
            <person name="Houterman P.M."/>
            <person name="Kang S."/>
            <person name="Shim W.B."/>
            <person name="Woloshuk C."/>
            <person name="Xie X."/>
            <person name="Xu J.R."/>
            <person name="Antoniw J."/>
            <person name="Baker S.E."/>
            <person name="Bluhm B.H."/>
            <person name="Breakspear A."/>
            <person name="Brown D.W."/>
            <person name="Butchko R.A."/>
            <person name="Chapman S."/>
            <person name="Coulson R."/>
            <person name="Coutinho P.M."/>
            <person name="Danchin E.G."/>
            <person name="Diener A."/>
            <person name="Gale L.R."/>
            <person name="Gardiner D.M."/>
            <person name="Goff S."/>
            <person name="Hammond-Kosack K.E."/>
            <person name="Hilburn K."/>
            <person name="Hua-Van A."/>
            <person name="Jonkers W."/>
            <person name="Kazan K."/>
            <person name="Kodira C.D."/>
            <person name="Koehrsen M."/>
            <person name="Kumar L."/>
            <person name="Lee Y.H."/>
            <person name="Li L."/>
            <person name="Manners J.M."/>
            <person name="Miranda-Saavedra D."/>
            <person name="Mukherjee M."/>
            <person name="Park G."/>
            <person name="Park J."/>
            <person name="Park S.Y."/>
            <person name="Proctor R.H."/>
            <person name="Regev A."/>
            <person name="Ruiz-Roldan M.C."/>
            <person name="Sain D."/>
            <person name="Sakthikumar S."/>
            <person name="Sykes S."/>
            <person name="Schwartz D.C."/>
            <person name="Turgeon B.G."/>
            <person name="Wapinski I."/>
            <person name="Yoder O."/>
            <person name="Young S."/>
            <person name="Zeng Q."/>
            <person name="Zhou S."/>
            <person name="Galagan J."/>
            <person name="Cuomo C.A."/>
            <person name="Kistler H.C."/>
            <person name="Rep M."/>
        </authorList>
    </citation>
    <scope>NUCLEOTIDE SEQUENCE [LARGE SCALE GENOMIC DNA]</scope>
    <source>
        <strain evidence="2">4287</strain>
    </source>
</reference>
<evidence type="ECO:0000313" key="3">
    <source>
        <dbReference type="Proteomes" id="UP000009097"/>
    </source>
</evidence>
<dbReference type="OrthoDB" id="4965709at2759"/>
<evidence type="ECO:0000259" key="1">
    <source>
        <dbReference type="Pfam" id="PF24864"/>
    </source>
</evidence>
<dbReference type="Proteomes" id="UP000009097">
    <property type="component" value="Unassembled WGS sequence"/>
</dbReference>